<keyword evidence="3 5" id="KW-0195">Cyclin</keyword>
<keyword evidence="4" id="KW-0131">Cell cycle</keyword>
<proteinExistence type="inferred from homology"/>
<dbReference type="InterPro" id="IPR004367">
    <property type="entry name" value="Cyclin_C-dom"/>
</dbReference>
<keyword evidence="2" id="KW-0132">Cell division</keyword>
<dbReference type="EMBL" id="KN401776">
    <property type="protein sequence ID" value="KHG14541.1"/>
    <property type="molecule type" value="Genomic_DNA"/>
</dbReference>
<feature type="compositionally biased region" description="Low complexity" evidence="6">
    <location>
        <begin position="380"/>
        <end position="390"/>
    </location>
</feature>
<protein>
    <submittedName>
        <fullName evidence="8">Cyclin-D2-2</fullName>
    </submittedName>
</protein>
<dbReference type="Pfam" id="PF02984">
    <property type="entry name" value="Cyclin_C"/>
    <property type="match status" value="1"/>
</dbReference>
<evidence type="ECO:0000313" key="8">
    <source>
        <dbReference type="EMBL" id="KHG14541.1"/>
    </source>
</evidence>
<comment type="similarity">
    <text evidence="1">Belongs to the cyclin family. Cyclin D subfamily.</text>
</comment>
<keyword evidence="9" id="KW-1185">Reference proteome</keyword>
<gene>
    <name evidence="8" type="ORF">F383_20286</name>
</gene>
<evidence type="ECO:0000259" key="7">
    <source>
        <dbReference type="SMART" id="SM00385"/>
    </source>
</evidence>
<evidence type="ECO:0000313" key="9">
    <source>
        <dbReference type="Proteomes" id="UP000032142"/>
    </source>
</evidence>
<dbReference type="GO" id="GO:0051301">
    <property type="term" value="P:cell division"/>
    <property type="evidence" value="ECO:0007669"/>
    <property type="project" value="UniProtKB-KW"/>
</dbReference>
<dbReference type="InterPro" id="IPR006671">
    <property type="entry name" value="Cyclin_N"/>
</dbReference>
<evidence type="ECO:0000256" key="1">
    <source>
        <dbReference type="ARBA" id="ARBA00009065"/>
    </source>
</evidence>
<evidence type="ECO:0000256" key="6">
    <source>
        <dbReference type="SAM" id="MobiDB-lite"/>
    </source>
</evidence>
<dbReference type="InterPro" id="IPR036915">
    <property type="entry name" value="Cyclin-like_sf"/>
</dbReference>
<dbReference type="Pfam" id="PF00134">
    <property type="entry name" value="Cyclin_N"/>
    <property type="match status" value="1"/>
</dbReference>
<accession>A0A0B0NTX1</accession>
<dbReference type="InterPro" id="IPR039361">
    <property type="entry name" value="Cyclin"/>
</dbReference>
<sequence length="405" mass="44864">MAPSFDCMVSSLLCAEDDTSIFGDNDCYFGGSGEVGGFGSTWDHSFYRNSNQNRVFNGVGEDGLPLQSEECVVLMVEKEHQHLPNAGYLKRLQGGDLDPATRNEAVDFIRKVHAHFNFGPLCEYLSINYLDRFLSAYELPKGKAWMMQLLAVACLSLAAKMEETEVPLVLDLQVCESKFVFEARTIQRMELLVLSTLSWRMQAITPFSFIDYFLYKLNDDKTPLRSSILGSIQLISSTIKGPPLSLLCYSKLQKHRKTTVVFSCNNFERDLMVGGELNVGIDFLEFKPSEIAAAVAIYVAVETTTVDTEKAMSVLTQHVKKERVMKCVEVINDMSLVGGSIKVGSNATVPSVPQSPIGVLDAACFSYKSDDTTVGSFANSSSQTHTSPSRSTKRRKLNRPCEVEL</sequence>
<dbReference type="SUPFAM" id="SSF47954">
    <property type="entry name" value="Cyclin-like"/>
    <property type="match status" value="1"/>
</dbReference>
<dbReference type="SMART" id="SM00385">
    <property type="entry name" value="CYCLIN"/>
    <property type="match status" value="1"/>
</dbReference>
<feature type="region of interest" description="Disordered" evidence="6">
    <location>
        <begin position="376"/>
        <end position="405"/>
    </location>
</feature>
<dbReference type="Gene3D" id="1.10.472.10">
    <property type="entry name" value="Cyclin-like"/>
    <property type="match status" value="2"/>
</dbReference>
<dbReference type="PANTHER" id="PTHR10177">
    <property type="entry name" value="CYCLINS"/>
    <property type="match status" value="1"/>
</dbReference>
<evidence type="ECO:0000256" key="2">
    <source>
        <dbReference type="ARBA" id="ARBA00022618"/>
    </source>
</evidence>
<reference evidence="9" key="1">
    <citation type="submission" date="2014-09" db="EMBL/GenBank/DDBJ databases">
        <authorList>
            <person name="Mudge J."/>
            <person name="Ramaraj T."/>
            <person name="Lindquist I.E."/>
            <person name="Bharti A.K."/>
            <person name="Sundararajan A."/>
            <person name="Cameron C.T."/>
            <person name="Woodward J.E."/>
            <person name="May G.D."/>
            <person name="Brubaker C."/>
            <person name="Broadhvest J."/>
            <person name="Wilkins T.A."/>
        </authorList>
    </citation>
    <scope>NUCLEOTIDE SEQUENCE</scope>
    <source>
        <strain evidence="9">cv. AKA8401</strain>
    </source>
</reference>
<evidence type="ECO:0000256" key="3">
    <source>
        <dbReference type="ARBA" id="ARBA00023127"/>
    </source>
</evidence>
<dbReference type="Proteomes" id="UP000032142">
    <property type="component" value="Unassembled WGS sequence"/>
</dbReference>
<evidence type="ECO:0000256" key="4">
    <source>
        <dbReference type="ARBA" id="ARBA00023306"/>
    </source>
</evidence>
<name>A0A0B0NTX1_GOSAR</name>
<dbReference type="AlphaFoldDB" id="A0A0B0NTX1"/>
<organism evidence="8 9">
    <name type="scientific">Gossypium arboreum</name>
    <name type="common">Tree cotton</name>
    <name type="synonym">Gossypium nanking</name>
    <dbReference type="NCBI Taxonomy" id="29729"/>
    <lineage>
        <taxon>Eukaryota</taxon>
        <taxon>Viridiplantae</taxon>
        <taxon>Streptophyta</taxon>
        <taxon>Embryophyta</taxon>
        <taxon>Tracheophyta</taxon>
        <taxon>Spermatophyta</taxon>
        <taxon>Magnoliopsida</taxon>
        <taxon>eudicotyledons</taxon>
        <taxon>Gunneridae</taxon>
        <taxon>Pentapetalae</taxon>
        <taxon>rosids</taxon>
        <taxon>malvids</taxon>
        <taxon>Malvales</taxon>
        <taxon>Malvaceae</taxon>
        <taxon>Malvoideae</taxon>
        <taxon>Gossypium</taxon>
    </lineage>
</organism>
<dbReference type="InterPro" id="IPR013763">
    <property type="entry name" value="Cyclin-like_dom"/>
</dbReference>
<evidence type="ECO:0000256" key="5">
    <source>
        <dbReference type="RuleBase" id="RU000383"/>
    </source>
</evidence>
<dbReference type="FunFam" id="1.10.472.10:FF:000034">
    <property type="entry name" value="D2/4-type cyclin"/>
    <property type="match status" value="1"/>
</dbReference>
<dbReference type="CDD" id="cd20543">
    <property type="entry name" value="CYCLIN_AtCycD-like_rpt1"/>
    <property type="match status" value="1"/>
</dbReference>
<feature type="domain" description="Cyclin-like" evidence="7">
    <location>
        <begin position="107"/>
        <end position="195"/>
    </location>
</feature>